<dbReference type="GeneID" id="73344294"/>
<accession>A0A9Q8SY76</accession>
<evidence type="ECO:0000313" key="1">
    <source>
        <dbReference type="EMBL" id="UQC84812.1"/>
    </source>
</evidence>
<organism evidence="1 2">
    <name type="scientific">Colletotrichum lupini</name>
    <dbReference type="NCBI Taxonomy" id="145971"/>
    <lineage>
        <taxon>Eukaryota</taxon>
        <taxon>Fungi</taxon>
        <taxon>Dikarya</taxon>
        <taxon>Ascomycota</taxon>
        <taxon>Pezizomycotina</taxon>
        <taxon>Sordariomycetes</taxon>
        <taxon>Hypocreomycetidae</taxon>
        <taxon>Glomerellales</taxon>
        <taxon>Glomerellaceae</taxon>
        <taxon>Colletotrichum</taxon>
        <taxon>Colletotrichum acutatum species complex</taxon>
    </lineage>
</organism>
<dbReference type="EMBL" id="CP019477">
    <property type="protein sequence ID" value="UQC84812.1"/>
    <property type="molecule type" value="Genomic_DNA"/>
</dbReference>
<keyword evidence="2" id="KW-1185">Reference proteome</keyword>
<dbReference type="AlphaFoldDB" id="A0A9Q8SY76"/>
<protein>
    <submittedName>
        <fullName evidence="1">Uncharacterized protein</fullName>
    </submittedName>
</protein>
<dbReference type="RefSeq" id="XP_049146429.1">
    <property type="nucleotide sequence ID" value="XM_049289284.1"/>
</dbReference>
<dbReference type="KEGG" id="clup:CLUP02_10308"/>
<sequence length="139" mass="16607">MRLKKLDHLWRYHSILSVLCLRWFWAVRPRTINGKALVSLLPSTSFHSWLQQFGDSPPAFFSGIWKRQSGKPVEYFRGQTLRWYNQVTCILRLARPKFVRIHPISTWTAFRIRLHFFSFFMRLEEIIRSPVLTSTIGQP</sequence>
<dbReference type="Proteomes" id="UP000830671">
    <property type="component" value="Chromosome 5"/>
</dbReference>
<reference evidence="1" key="1">
    <citation type="journal article" date="2021" name="Mol. Plant Microbe Interact.">
        <title>Complete Genome Sequence of the Plant-Pathogenic Fungus Colletotrichum lupini.</title>
        <authorList>
            <person name="Baroncelli R."/>
            <person name="Pensec F."/>
            <person name="Da Lio D."/>
            <person name="Boufleur T."/>
            <person name="Vicente I."/>
            <person name="Sarrocco S."/>
            <person name="Picot A."/>
            <person name="Baraldi E."/>
            <person name="Sukno S."/>
            <person name="Thon M."/>
            <person name="Le Floch G."/>
        </authorList>
    </citation>
    <scope>NUCLEOTIDE SEQUENCE</scope>
    <source>
        <strain evidence="1">IMI 504893</strain>
    </source>
</reference>
<proteinExistence type="predicted"/>
<gene>
    <name evidence="1" type="ORF">CLUP02_10308</name>
</gene>
<evidence type="ECO:0000313" key="2">
    <source>
        <dbReference type="Proteomes" id="UP000830671"/>
    </source>
</evidence>
<name>A0A9Q8SY76_9PEZI</name>